<reference evidence="1 2" key="1">
    <citation type="submission" date="2019-04" db="EMBL/GenBank/DDBJ databases">
        <title>An improved genome assembly and genetic linkage map for asparagus bean, Vigna unguiculata ssp. sesquipedialis.</title>
        <authorList>
            <person name="Xia Q."/>
            <person name="Zhang R."/>
            <person name="Dong Y."/>
        </authorList>
    </citation>
    <scope>NUCLEOTIDE SEQUENCE [LARGE SCALE GENOMIC DNA]</scope>
    <source>
        <tissue evidence="1">Leaf</tissue>
    </source>
</reference>
<accession>A0A4D6MFM5</accession>
<evidence type="ECO:0000313" key="2">
    <source>
        <dbReference type="Proteomes" id="UP000501690"/>
    </source>
</evidence>
<proteinExistence type="predicted"/>
<name>A0A4D6MFM5_VIGUN</name>
<dbReference type="Proteomes" id="UP000501690">
    <property type="component" value="Linkage Group LG7"/>
</dbReference>
<protein>
    <submittedName>
        <fullName evidence="1">Uncharacterized protein</fullName>
    </submittedName>
</protein>
<gene>
    <name evidence="1" type="ORF">DEO72_LG7g1518</name>
</gene>
<organism evidence="1 2">
    <name type="scientific">Vigna unguiculata</name>
    <name type="common">Cowpea</name>
    <dbReference type="NCBI Taxonomy" id="3917"/>
    <lineage>
        <taxon>Eukaryota</taxon>
        <taxon>Viridiplantae</taxon>
        <taxon>Streptophyta</taxon>
        <taxon>Embryophyta</taxon>
        <taxon>Tracheophyta</taxon>
        <taxon>Spermatophyta</taxon>
        <taxon>Magnoliopsida</taxon>
        <taxon>eudicotyledons</taxon>
        <taxon>Gunneridae</taxon>
        <taxon>Pentapetalae</taxon>
        <taxon>rosids</taxon>
        <taxon>fabids</taxon>
        <taxon>Fabales</taxon>
        <taxon>Fabaceae</taxon>
        <taxon>Papilionoideae</taxon>
        <taxon>50 kb inversion clade</taxon>
        <taxon>NPAAA clade</taxon>
        <taxon>indigoferoid/millettioid clade</taxon>
        <taxon>Phaseoleae</taxon>
        <taxon>Vigna</taxon>
    </lineage>
</organism>
<evidence type="ECO:0000313" key="1">
    <source>
        <dbReference type="EMBL" id="QCE00230.1"/>
    </source>
</evidence>
<dbReference type="AlphaFoldDB" id="A0A4D6MFM5"/>
<sequence>MNNIRVQSTPLKKILVGVPSLIDVQVHKTMIDATAKFLEAFVDSFFEFLDQSLLPSQGYRRKGWGVGRSPQEGLGF</sequence>
<dbReference type="EMBL" id="CP039351">
    <property type="protein sequence ID" value="QCE00230.1"/>
    <property type="molecule type" value="Genomic_DNA"/>
</dbReference>
<keyword evidence="2" id="KW-1185">Reference proteome</keyword>